<keyword evidence="3" id="KW-1185">Reference proteome</keyword>
<gene>
    <name evidence="2" type="ordered locus">FRAAL5624</name>
</gene>
<reference evidence="2 3" key="1">
    <citation type="journal article" date="2007" name="Genome Res.">
        <title>Genome characteristics of facultatively symbiotic Frankia sp. strains reflect host range and host plant biogeography.</title>
        <authorList>
            <person name="Normand P."/>
            <person name="Lapierre P."/>
            <person name="Tisa L.S."/>
            <person name="Gogarten J.P."/>
            <person name="Alloisio N."/>
            <person name="Bagnarol E."/>
            <person name="Bassi C.A."/>
            <person name="Berry A.M."/>
            <person name="Bickhart D.M."/>
            <person name="Choisne N."/>
            <person name="Couloux A."/>
            <person name="Cournoyer B."/>
            <person name="Cruveiller S."/>
            <person name="Daubin V."/>
            <person name="Demange N."/>
            <person name="Francino M.P."/>
            <person name="Goltsman E."/>
            <person name="Huang Y."/>
            <person name="Kopp O.R."/>
            <person name="Labarre L."/>
            <person name="Lapidus A."/>
            <person name="Lavire C."/>
            <person name="Marechal J."/>
            <person name="Martinez M."/>
            <person name="Mastronunzio J.E."/>
            <person name="Mullin B.C."/>
            <person name="Niemann J."/>
            <person name="Pujic P."/>
            <person name="Rawnsley T."/>
            <person name="Rouy Z."/>
            <person name="Schenowitz C."/>
            <person name="Sellstedt A."/>
            <person name="Tavares F."/>
            <person name="Tomkins J.P."/>
            <person name="Vallenet D."/>
            <person name="Valverde C."/>
            <person name="Wall L.G."/>
            <person name="Wang Y."/>
            <person name="Medigue C."/>
            <person name="Benson D.R."/>
        </authorList>
    </citation>
    <scope>NUCLEOTIDE SEQUENCE [LARGE SCALE GENOMIC DNA]</scope>
    <source>
        <strain evidence="3">DSM 45986 / CECT 9034 / ACN14a</strain>
    </source>
</reference>
<evidence type="ECO:0000313" key="2">
    <source>
        <dbReference type="EMBL" id="CAJ64257.2"/>
    </source>
</evidence>
<organism evidence="2 3">
    <name type="scientific">Frankia alni (strain DSM 45986 / CECT 9034 / ACN14a)</name>
    <dbReference type="NCBI Taxonomy" id="326424"/>
    <lineage>
        <taxon>Bacteria</taxon>
        <taxon>Bacillati</taxon>
        <taxon>Actinomycetota</taxon>
        <taxon>Actinomycetes</taxon>
        <taxon>Frankiales</taxon>
        <taxon>Frankiaceae</taxon>
        <taxon>Frankia</taxon>
    </lineage>
</organism>
<dbReference type="Proteomes" id="UP000000657">
    <property type="component" value="Chromosome"/>
</dbReference>
<dbReference type="HOGENOM" id="CLU_1537842_0_0_11"/>
<dbReference type="EMBL" id="CT573213">
    <property type="protein sequence ID" value="CAJ64257.2"/>
    <property type="molecule type" value="Genomic_DNA"/>
</dbReference>
<accession>Q0RE55</accession>
<name>Q0RE55_FRAAA</name>
<dbReference type="STRING" id="326424.FRAAL5624"/>
<dbReference type="KEGG" id="fal:FRAAL5624"/>
<protein>
    <submittedName>
        <fullName evidence="2">Uncharacterized protein</fullName>
    </submittedName>
</protein>
<dbReference type="AlphaFoldDB" id="Q0RE55"/>
<feature type="compositionally biased region" description="Gly residues" evidence="1">
    <location>
        <begin position="132"/>
        <end position="143"/>
    </location>
</feature>
<feature type="region of interest" description="Disordered" evidence="1">
    <location>
        <begin position="66"/>
        <end position="174"/>
    </location>
</feature>
<evidence type="ECO:0000256" key="1">
    <source>
        <dbReference type="SAM" id="MobiDB-lite"/>
    </source>
</evidence>
<sequence>MIILDGAPGLDALPAWLLPAEAGRVLLTSRDPSWEPCDRTLPVGSLSRPEAITLSSDSGQIEARSCRGFGTVFRPKTVPNPRHDSVHGRSQRGTKWVARPVAAEGGEPTPRPRSGRPGSGRPGSGRPRSGRSGPGRSGPGRSGPGRSDRAARIAPPGPCGTRSSGSAEPGPAAR</sequence>
<evidence type="ECO:0000313" key="3">
    <source>
        <dbReference type="Proteomes" id="UP000000657"/>
    </source>
</evidence>
<proteinExistence type="predicted"/>